<dbReference type="GO" id="GO:0006508">
    <property type="term" value="P:proteolysis"/>
    <property type="evidence" value="ECO:0007669"/>
    <property type="project" value="UniProtKB-KW"/>
</dbReference>
<keyword evidence="2" id="KW-0645">Protease</keyword>
<proteinExistence type="predicted"/>
<dbReference type="PANTHER" id="PTHR36844:SF1">
    <property type="entry name" value="PROTEASE PRSW"/>
    <property type="match status" value="1"/>
</dbReference>
<keyword evidence="1" id="KW-1133">Transmembrane helix</keyword>
<dbReference type="InterPro" id="IPR026898">
    <property type="entry name" value="PrsW"/>
</dbReference>
<keyword evidence="3" id="KW-1185">Reference proteome</keyword>
<keyword evidence="1" id="KW-0812">Transmembrane</keyword>
<dbReference type="Pfam" id="PF13367">
    <property type="entry name" value="PrsW-protease"/>
    <property type="match status" value="1"/>
</dbReference>
<organism evidence="2 3">
    <name type="scientific">Oliverpabstia intestinalis</name>
    <dbReference type="NCBI Taxonomy" id="2606633"/>
    <lineage>
        <taxon>Bacteria</taxon>
        <taxon>Bacillati</taxon>
        <taxon>Bacillota</taxon>
        <taxon>Clostridia</taxon>
        <taxon>Lachnospirales</taxon>
        <taxon>Lachnospiraceae</taxon>
        <taxon>Oliverpabstia</taxon>
    </lineage>
</organism>
<dbReference type="GO" id="GO:0008237">
    <property type="term" value="F:metallopeptidase activity"/>
    <property type="evidence" value="ECO:0007669"/>
    <property type="project" value="UniProtKB-KW"/>
</dbReference>
<name>A0A7X2P1J2_9FIRM</name>
<dbReference type="Proteomes" id="UP000440513">
    <property type="component" value="Unassembled WGS sequence"/>
</dbReference>
<feature type="transmembrane region" description="Helical" evidence="1">
    <location>
        <begin position="153"/>
        <end position="173"/>
    </location>
</feature>
<sequence>MTYIENIFICLAIPLILSLFFTKGRARSFTLFLTVGMGVCLLGAYVSSFFMGYYGVDTTVAAIEITPVCEEVMKLLPLLFYFLIFEPEPKELPSAAIAIAVGFATFENVCYLTENGAEDFTFLLIRGISAGAIHILCGILTGFGISYVFRRRWLALTGTAGILGACTGFHAIYNLLITADSPWNMTGYLFPSLLIACLFVVKRSLPNLNIHLK</sequence>
<keyword evidence="1" id="KW-0472">Membrane</keyword>
<reference evidence="2 3" key="1">
    <citation type="submission" date="2019-08" db="EMBL/GenBank/DDBJ databases">
        <title>In-depth cultivation of the pig gut microbiome towards novel bacterial diversity and tailored functional studies.</title>
        <authorList>
            <person name="Wylensek D."/>
            <person name="Hitch T.C.A."/>
            <person name="Clavel T."/>
        </authorList>
    </citation>
    <scope>NUCLEOTIDE SEQUENCE [LARGE SCALE GENOMIC DNA]</scope>
    <source>
        <strain evidence="2 3">BSM-380-WT-5A</strain>
    </source>
</reference>
<keyword evidence="2" id="KW-0482">Metalloprotease</keyword>
<feature type="transmembrane region" description="Helical" evidence="1">
    <location>
        <begin position="120"/>
        <end position="141"/>
    </location>
</feature>
<evidence type="ECO:0000313" key="2">
    <source>
        <dbReference type="EMBL" id="MST65807.1"/>
    </source>
</evidence>
<feature type="transmembrane region" description="Helical" evidence="1">
    <location>
        <begin position="6"/>
        <end position="22"/>
    </location>
</feature>
<accession>A0A7X2P1J2</accession>
<protein>
    <submittedName>
        <fullName evidence="2">PrsW family intramembrane metalloprotease</fullName>
    </submittedName>
</protein>
<evidence type="ECO:0000256" key="1">
    <source>
        <dbReference type="SAM" id="Phobius"/>
    </source>
</evidence>
<keyword evidence="2" id="KW-0378">Hydrolase</keyword>
<dbReference type="AlphaFoldDB" id="A0A7X2P1J2"/>
<evidence type="ECO:0000313" key="3">
    <source>
        <dbReference type="Proteomes" id="UP000440513"/>
    </source>
</evidence>
<dbReference type="PANTHER" id="PTHR36844">
    <property type="entry name" value="PROTEASE PRSW"/>
    <property type="match status" value="1"/>
</dbReference>
<feature type="transmembrane region" description="Helical" evidence="1">
    <location>
        <begin position="29"/>
        <end position="54"/>
    </location>
</feature>
<dbReference type="EMBL" id="VUMS01000005">
    <property type="protein sequence ID" value="MST65807.1"/>
    <property type="molecule type" value="Genomic_DNA"/>
</dbReference>
<dbReference type="RefSeq" id="WP_072683918.1">
    <property type="nucleotide sequence ID" value="NZ_VUMS01000005.1"/>
</dbReference>
<gene>
    <name evidence="2" type="ORF">FYJ57_03450</name>
</gene>
<feature type="transmembrane region" description="Helical" evidence="1">
    <location>
        <begin position="185"/>
        <end position="201"/>
    </location>
</feature>
<comment type="caution">
    <text evidence="2">The sequence shown here is derived from an EMBL/GenBank/DDBJ whole genome shotgun (WGS) entry which is preliminary data.</text>
</comment>